<keyword evidence="3" id="KW-1185">Reference proteome</keyword>
<name>A0A0M2HBG0_MICTR</name>
<organism evidence="2 3">
    <name type="scientific">Microbacterium trichothecenolyticum</name>
    <name type="common">Aureobacterium trichothecenolyticum</name>
    <dbReference type="NCBI Taxonomy" id="69370"/>
    <lineage>
        <taxon>Bacteria</taxon>
        <taxon>Bacillati</taxon>
        <taxon>Actinomycetota</taxon>
        <taxon>Actinomycetes</taxon>
        <taxon>Micrococcales</taxon>
        <taxon>Microbacteriaceae</taxon>
        <taxon>Microbacterium</taxon>
    </lineage>
</organism>
<evidence type="ECO:0008006" key="4">
    <source>
        <dbReference type="Google" id="ProtNLM"/>
    </source>
</evidence>
<gene>
    <name evidence="2" type="ORF">RS82_02596</name>
</gene>
<keyword evidence="1" id="KW-0732">Signal</keyword>
<sequence>MRTRNIAAAIVLGVIGAVGVALPAYADHNGGAELYDPDIPNGCYAGAIMTGTPPVDIFTSTYTLVEKAGSLHLVCYFRVPAYVPASGEGTTGDWKGEWFAPTSPTVSRNAGTCLPPGVDAASELYRDDETRHVPHAEATIVAYRTSIVMYCSWPLSQLP</sequence>
<feature type="chain" id="PRO_5005633801" description="Secreted protein" evidence="1">
    <location>
        <begin position="27"/>
        <end position="159"/>
    </location>
</feature>
<evidence type="ECO:0000313" key="3">
    <source>
        <dbReference type="Proteomes" id="UP000034098"/>
    </source>
</evidence>
<dbReference type="OrthoDB" id="5071168at2"/>
<dbReference type="Proteomes" id="UP000034098">
    <property type="component" value="Unassembled WGS sequence"/>
</dbReference>
<accession>A0A0M2HBG0</accession>
<evidence type="ECO:0000256" key="1">
    <source>
        <dbReference type="SAM" id="SignalP"/>
    </source>
</evidence>
<dbReference type="EMBL" id="JYJA01000036">
    <property type="protein sequence ID" value="KJL41979.1"/>
    <property type="molecule type" value="Genomic_DNA"/>
</dbReference>
<dbReference type="RefSeq" id="WP_045299991.1">
    <property type="nucleotide sequence ID" value="NZ_JYJA01000036.1"/>
</dbReference>
<proteinExistence type="predicted"/>
<comment type="caution">
    <text evidence="2">The sequence shown here is derived from an EMBL/GenBank/DDBJ whole genome shotgun (WGS) entry which is preliminary data.</text>
</comment>
<evidence type="ECO:0000313" key="2">
    <source>
        <dbReference type="EMBL" id="KJL41979.1"/>
    </source>
</evidence>
<dbReference type="PATRIC" id="fig|69370.6.peg.2641"/>
<feature type="signal peptide" evidence="1">
    <location>
        <begin position="1"/>
        <end position="26"/>
    </location>
</feature>
<protein>
    <recommendedName>
        <fullName evidence="4">Secreted protein</fullName>
    </recommendedName>
</protein>
<dbReference type="AlphaFoldDB" id="A0A0M2HBG0"/>
<reference evidence="2 3" key="1">
    <citation type="submission" date="2015-02" db="EMBL/GenBank/DDBJ databases">
        <title>Draft genome sequences of ten Microbacterium spp. with emphasis on heavy metal contaminated environments.</title>
        <authorList>
            <person name="Corretto E."/>
        </authorList>
    </citation>
    <scope>NUCLEOTIDE SEQUENCE [LARGE SCALE GENOMIC DNA]</scope>
    <source>
        <strain evidence="2 3">DSM 8608</strain>
    </source>
</reference>